<evidence type="ECO:0000313" key="3">
    <source>
        <dbReference type="EMBL" id="KZP14343.1"/>
    </source>
</evidence>
<keyword evidence="1" id="KW-0812">Transmembrane</keyword>
<organism evidence="3 4">
    <name type="scientific">Athelia psychrophila</name>
    <dbReference type="NCBI Taxonomy" id="1759441"/>
    <lineage>
        <taxon>Eukaryota</taxon>
        <taxon>Fungi</taxon>
        <taxon>Dikarya</taxon>
        <taxon>Basidiomycota</taxon>
        <taxon>Agaricomycotina</taxon>
        <taxon>Agaricomycetes</taxon>
        <taxon>Agaricomycetidae</taxon>
        <taxon>Atheliales</taxon>
        <taxon>Atheliaceae</taxon>
        <taxon>Athelia</taxon>
    </lineage>
</organism>
<name>A0A166D5K5_9AGAM</name>
<feature type="transmembrane region" description="Helical" evidence="1">
    <location>
        <begin position="65"/>
        <end position="84"/>
    </location>
</feature>
<feature type="transmembrane region" description="Helical" evidence="1">
    <location>
        <begin position="170"/>
        <end position="190"/>
    </location>
</feature>
<dbReference type="Proteomes" id="UP000076532">
    <property type="component" value="Unassembled WGS sequence"/>
</dbReference>
<dbReference type="OrthoDB" id="3038990at2759"/>
<feature type="transmembrane region" description="Helical" evidence="1">
    <location>
        <begin position="228"/>
        <end position="245"/>
    </location>
</feature>
<sequence length="324" mass="35266">MNLNATGLPNPLDPTAYLPPADAKDSEFSTYMYMVTLGALVWDWVISMPDEYTILTRGAPSLSKVAYVLSRVSSVAFCLTSVVFQVADADDCQTFIRAVGALCIPALTFNSLLILFRARAVYGHSWRMTCLFVLSWCAVVGTSFAVPFALNAEHIGPTKRCIGNRISPHLAISIITNAANNTFIFVAISYRIASLSVRGNTWNARATSFFRGDGLPAVAKDLLHGGQLCYFVTIVMSLIQAVMAFQPRYRAELNIPGIALENMMTCRVHRAVILGLITSPALPGGTQTQGPIMFTTGITSSDVLSRIPSKDELRKRDSDMGLQP</sequence>
<evidence type="ECO:0000313" key="2">
    <source>
        <dbReference type="EMBL" id="KZP03892.1"/>
    </source>
</evidence>
<feature type="transmembrane region" description="Helical" evidence="1">
    <location>
        <begin position="96"/>
        <end position="116"/>
    </location>
</feature>
<dbReference type="EMBL" id="KV417619">
    <property type="protein sequence ID" value="KZP14343.1"/>
    <property type="molecule type" value="Genomic_DNA"/>
</dbReference>
<dbReference type="EMBL" id="KV417987">
    <property type="protein sequence ID" value="KZP03892.1"/>
    <property type="molecule type" value="Genomic_DNA"/>
</dbReference>
<evidence type="ECO:0000256" key="1">
    <source>
        <dbReference type="SAM" id="Phobius"/>
    </source>
</evidence>
<dbReference type="STRING" id="436010.A0A166D5K5"/>
<gene>
    <name evidence="2" type="ORF">FIBSPDRAFT_1055024</name>
    <name evidence="3" type="ORF">FIBSPDRAFT_834174</name>
</gene>
<accession>A0A166D5K5</accession>
<protein>
    <recommendedName>
        <fullName evidence="5">G-protein coupled receptors family 1 profile domain-containing protein</fullName>
    </recommendedName>
</protein>
<dbReference type="AlphaFoldDB" id="A0A166D5K5"/>
<feature type="transmembrane region" description="Helical" evidence="1">
    <location>
        <begin position="128"/>
        <end position="150"/>
    </location>
</feature>
<keyword evidence="4" id="KW-1185">Reference proteome</keyword>
<evidence type="ECO:0000313" key="4">
    <source>
        <dbReference type="Proteomes" id="UP000076532"/>
    </source>
</evidence>
<evidence type="ECO:0008006" key="5">
    <source>
        <dbReference type="Google" id="ProtNLM"/>
    </source>
</evidence>
<keyword evidence="1" id="KW-0472">Membrane</keyword>
<reference evidence="3 4" key="1">
    <citation type="journal article" date="2016" name="Mol. Biol. Evol.">
        <title>Comparative Genomics of Early-Diverging Mushroom-Forming Fungi Provides Insights into the Origins of Lignocellulose Decay Capabilities.</title>
        <authorList>
            <person name="Nagy L.G."/>
            <person name="Riley R."/>
            <person name="Tritt A."/>
            <person name="Adam C."/>
            <person name="Daum C."/>
            <person name="Floudas D."/>
            <person name="Sun H."/>
            <person name="Yadav J.S."/>
            <person name="Pangilinan J."/>
            <person name="Larsson K.H."/>
            <person name="Matsuura K."/>
            <person name="Barry K."/>
            <person name="Labutti K."/>
            <person name="Kuo R."/>
            <person name="Ohm R.A."/>
            <person name="Bhattacharya S.S."/>
            <person name="Shirouzu T."/>
            <person name="Yoshinaga Y."/>
            <person name="Martin F.M."/>
            <person name="Grigoriev I.V."/>
            <person name="Hibbett D.S."/>
        </authorList>
    </citation>
    <scope>NUCLEOTIDE SEQUENCE [LARGE SCALE GENOMIC DNA]</scope>
    <source>
        <strain evidence="3 4">CBS 109695</strain>
    </source>
</reference>
<feature type="transmembrane region" description="Helical" evidence="1">
    <location>
        <begin position="28"/>
        <end position="45"/>
    </location>
</feature>
<proteinExistence type="predicted"/>
<keyword evidence="1" id="KW-1133">Transmembrane helix</keyword>